<dbReference type="InterPro" id="IPR052282">
    <property type="entry name" value="Starch-active_LPMO"/>
</dbReference>
<dbReference type="GO" id="GO:0046872">
    <property type="term" value="F:metal ion binding"/>
    <property type="evidence" value="ECO:0007669"/>
    <property type="project" value="UniProtKB-KW"/>
</dbReference>
<comment type="similarity">
    <text evidence="6">Belongs to the polysaccharide monooxygenase AA13 family.</text>
</comment>
<sequence>MNFFKISLCFTLVSVFFFVGNVDAHGRMKIPEIRLEPNDKDSDFTIARSPTKGAPCSNLDRSKGPVTNYASGASIPFTWQITAAHLGKCFLELSTDGNDGGFTTLKEYPNCADTNGVFNDNVQLPADVSCDKCTLRWRWEAKNTGELYINCANIQIGGSGGSGQSNPKPNPATSTSTTSTSTSTTSTSTSTTSTSTSTTFTSTSTTPSAPSAPAQPTPAVTDPVTPIKSQSASSAMTSGMPTNKPTKSHPMPSAATSGMPTNEPTKSHPMPSAATSGMPTNKPTKPQKCIKQGGVTYCKKHRGCGRKSNKCIQVE</sequence>
<keyword evidence="3" id="KW-0186">Copper</keyword>
<dbReference type="AlphaFoldDB" id="A0A9N9CWI4"/>
<dbReference type="Proteomes" id="UP000789831">
    <property type="component" value="Unassembled WGS sequence"/>
</dbReference>
<feature type="chain" id="PRO_5040329336" evidence="8">
    <location>
        <begin position="25"/>
        <end position="315"/>
    </location>
</feature>
<evidence type="ECO:0000313" key="10">
    <source>
        <dbReference type="EMBL" id="CAG8617730.1"/>
    </source>
</evidence>
<keyword evidence="4" id="KW-1015">Disulfide bond</keyword>
<dbReference type="PANTHER" id="PTHR36575">
    <property type="entry name" value="BINDING PROTEIN, PUTATIVE (AFU_ORTHOLOGUE AFUA_1G14430)-RELATED"/>
    <property type="match status" value="1"/>
</dbReference>
<evidence type="ECO:0000256" key="8">
    <source>
        <dbReference type="SAM" id="SignalP"/>
    </source>
</evidence>
<evidence type="ECO:0000256" key="3">
    <source>
        <dbReference type="ARBA" id="ARBA00023008"/>
    </source>
</evidence>
<feature type="compositionally biased region" description="Polar residues" evidence="7">
    <location>
        <begin position="227"/>
        <end position="245"/>
    </location>
</feature>
<feature type="domain" description="Chitin-binding type-4" evidence="9">
    <location>
        <begin position="57"/>
        <end position="154"/>
    </location>
</feature>
<evidence type="ECO:0000256" key="7">
    <source>
        <dbReference type="SAM" id="MobiDB-lite"/>
    </source>
</evidence>
<dbReference type="OrthoDB" id="2342176at2759"/>
<dbReference type="Gene3D" id="2.70.50.70">
    <property type="match status" value="1"/>
</dbReference>
<keyword evidence="5" id="KW-0325">Glycoprotein</keyword>
<comment type="caution">
    <text evidence="10">The sequence shown here is derived from an EMBL/GenBank/DDBJ whole genome shotgun (WGS) entry which is preliminary data.</text>
</comment>
<reference evidence="10" key="1">
    <citation type="submission" date="2021-06" db="EMBL/GenBank/DDBJ databases">
        <authorList>
            <person name="Kallberg Y."/>
            <person name="Tangrot J."/>
            <person name="Rosling A."/>
        </authorList>
    </citation>
    <scope>NUCLEOTIDE SEQUENCE</scope>
    <source>
        <strain evidence="10">MT106</strain>
    </source>
</reference>
<evidence type="ECO:0000256" key="1">
    <source>
        <dbReference type="ARBA" id="ARBA00001973"/>
    </source>
</evidence>
<protein>
    <submittedName>
        <fullName evidence="10">12572_t:CDS:1</fullName>
    </submittedName>
</protein>
<evidence type="ECO:0000256" key="2">
    <source>
        <dbReference type="ARBA" id="ARBA00022723"/>
    </source>
</evidence>
<organism evidence="10 11">
    <name type="scientific">Ambispora gerdemannii</name>
    <dbReference type="NCBI Taxonomy" id="144530"/>
    <lineage>
        <taxon>Eukaryota</taxon>
        <taxon>Fungi</taxon>
        <taxon>Fungi incertae sedis</taxon>
        <taxon>Mucoromycota</taxon>
        <taxon>Glomeromycotina</taxon>
        <taxon>Glomeromycetes</taxon>
        <taxon>Archaeosporales</taxon>
        <taxon>Ambisporaceae</taxon>
        <taxon>Ambispora</taxon>
    </lineage>
</organism>
<feature type="compositionally biased region" description="Polar residues" evidence="7">
    <location>
        <begin position="254"/>
        <end position="264"/>
    </location>
</feature>
<dbReference type="InterPro" id="IPR004302">
    <property type="entry name" value="Cellulose/chitin-bd_N"/>
</dbReference>
<evidence type="ECO:0000256" key="5">
    <source>
        <dbReference type="ARBA" id="ARBA00023180"/>
    </source>
</evidence>
<evidence type="ECO:0000256" key="4">
    <source>
        <dbReference type="ARBA" id="ARBA00023157"/>
    </source>
</evidence>
<feature type="non-terminal residue" evidence="10">
    <location>
        <position position="315"/>
    </location>
</feature>
<gene>
    <name evidence="10" type="ORF">AGERDE_LOCUS9913</name>
</gene>
<feature type="compositionally biased region" description="Polar residues" evidence="7">
    <location>
        <begin position="273"/>
        <end position="284"/>
    </location>
</feature>
<evidence type="ECO:0000313" key="11">
    <source>
        <dbReference type="Proteomes" id="UP000789831"/>
    </source>
</evidence>
<feature type="signal peptide" evidence="8">
    <location>
        <begin position="1"/>
        <end position="24"/>
    </location>
</feature>
<name>A0A9N9CWI4_9GLOM</name>
<accession>A0A9N9CWI4</accession>
<comment type="cofactor">
    <cofactor evidence="1">
        <name>Cu(2+)</name>
        <dbReference type="ChEBI" id="CHEBI:29036"/>
    </cofactor>
</comment>
<dbReference type="PANTHER" id="PTHR36575:SF2">
    <property type="entry name" value="CHITIN-BINDING TYPE-4 DOMAIN-CONTAINING PROTEIN-RELATED"/>
    <property type="match status" value="1"/>
</dbReference>
<keyword evidence="8" id="KW-0732">Signal</keyword>
<dbReference type="EMBL" id="CAJVPL010002703">
    <property type="protein sequence ID" value="CAG8617730.1"/>
    <property type="molecule type" value="Genomic_DNA"/>
</dbReference>
<keyword evidence="11" id="KW-1185">Reference proteome</keyword>
<proteinExistence type="inferred from homology"/>
<feature type="compositionally biased region" description="Low complexity" evidence="7">
    <location>
        <begin position="171"/>
        <end position="219"/>
    </location>
</feature>
<dbReference type="Pfam" id="PF03067">
    <property type="entry name" value="LPMO_10"/>
    <property type="match status" value="1"/>
</dbReference>
<evidence type="ECO:0000259" key="9">
    <source>
        <dbReference type="Pfam" id="PF03067"/>
    </source>
</evidence>
<feature type="region of interest" description="Disordered" evidence="7">
    <location>
        <begin position="160"/>
        <end position="289"/>
    </location>
</feature>
<keyword evidence="2" id="KW-0479">Metal-binding</keyword>
<evidence type="ECO:0000256" key="6">
    <source>
        <dbReference type="ARBA" id="ARBA00034311"/>
    </source>
</evidence>